<evidence type="ECO:0000313" key="5">
    <source>
        <dbReference type="EMBL" id="GLR13665.1"/>
    </source>
</evidence>
<dbReference type="InterPro" id="IPR050807">
    <property type="entry name" value="TransReg_Diox_bact_type"/>
</dbReference>
<keyword evidence="1" id="KW-0805">Transcription regulation</keyword>
<dbReference type="InterPro" id="IPR001387">
    <property type="entry name" value="Cro/C1-type_HTH"/>
</dbReference>
<dbReference type="SMART" id="SM00530">
    <property type="entry name" value="HTH_XRE"/>
    <property type="match status" value="1"/>
</dbReference>
<protein>
    <recommendedName>
        <fullName evidence="4">HTH cro/C1-type domain-containing protein</fullName>
    </recommendedName>
</protein>
<evidence type="ECO:0000259" key="4">
    <source>
        <dbReference type="PROSITE" id="PS50943"/>
    </source>
</evidence>
<evidence type="ECO:0000256" key="3">
    <source>
        <dbReference type="ARBA" id="ARBA00023163"/>
    </source>
</evidence>
<dbReference type="Proteomes" id="UP001156706">
    <property type="component" value="Unassembled WGS sequence"/>
</dbReference>
<dbReference type="PROSITE" id="PS50943">
    <property type="entry name" value="HTH_CROC1"/>
    <property type="match status" value="1"/>
</dbReference>
<name>A0ABQ5YFB1_9NEIS</name>
<dbReference type="Pfam" id="PF01381">
    <property type="entry name" value="HTH_3"/>
    <property type="match status" value="1"/>
</dbReference>
<keyword evidence="3" id="KW-0804">Transcription</keyword>
<feature type="domain" description="HTH cro/C1-type" evidence="4">
    <location>
        <begin position="13"/>
        <end position="67"/>
    </location>
</feature>
<evidence type="ECO:0000313" key="6">
    <source>
        <dbReference type="Proteomes" id="UP001156706"/>
    </source>
</evidence>
<sequence length="72" mass="8324">MQEDPRVTFGRRLSELRKVKGWSQEKLSLESGIARSYLGGVERGQRNIALLNICRLAETLEVPIGELFQHWR</sequence>
<keyword evidence="6" id="KW-1185">Reference proteome</keyword>
<dbReference type="RefSeq" id="WP_284196756.1">
    <property type="nucleotide sequence ID" value="NZ_BSOG01000002.1"/>
</dbReference>
<keyword evidence="2" id="KW-0238">DNA-binding</keyword>
<reference evidence="6" key="1">
    <citation type="journal article" date="2019" name="Int. J. Syst. Evol. Microbiol.">
        <title>The Global Catalogue of Microorganisms (GCM) 10K type strain sequencing project: providing services to taxonomists for standard genome sequencing and annotation.</title>
        <authorList>
            <consortium name="The Broad Institute Genomics Platform"/>
            <consortium name="The Broad Institute Genome Sequencing Center for Infectious Disease"/>
            <person name="Wu L."/>
            <person name="Ma J."/>
        </authorList>
    </citation>
    <scope>NUCLEOTIDE SEQUENCE [LARGE SCALE GENOMIC DNA]</scope>
    <source>
        <strain evidence="6">NBRC 110044</strain>
    </source>
</reference>
<dbReference type="PANTHER" id="PTHR46797:SF23">
    <property type="entry name" value="HTH-TYPE TRANSCRIPTIONAL REGULATOR SUTR"/>
    <property type="match status" value="1"/>
</dbReference>
<gene>
    <name evidence="5" type="ORF">GCM10007907_24550</name>
</gene>
<dbReference type="Gene3D" id="1.10.260.40">
    <property type="entry name" value="lambda repressor-like DNA-binding domains"/>
    <property type="match status" value="1"/>
</dbReference>
<dbReference type="PANTHER" id="PTHR46797">
    <property type="entry name" value="HTH-TYPE TRANSCRIPTIONAL REGULATOR"/>
    <property type="match status" value="1"/>
</dbReference>
<evidence type="ECO:0000256" key="1">
    <source>
        <dbReference type="ARBA" id="ARBA00023015"/>
    </source>
</evidence>
<dbReference type="SUPFAM" id="SSF47413">
    <property type="entry name" value="lambda repressor-like DNA-binding domains"/>
    <property type="match status" value="1"/>
</dbReference>
<accession>A0ABQ5YFB1</accession>
<proteinExistence type="predicted"/>
<dbReference type="CDD" id="cd00093">
    <property type="entry name" value="HTH_XRE"/>
    <property type="match status" value="1"/>
</dbReference>
<organism evidence="5 6">
    <name type="scientific">Chitinimonas prasina</name>
    <dbReference type="NCBI Taxonomy" id="1434937"/>
    <lineage>
        <taxon>Bacteria</taxon>
        <taxon>Pseudomonadati</taxon>
        <taxon>Pseudomonadota</taxon>
        <taxon>Betaproteobacteria</taxon>
        <taxon>Neisseriales</taxon>
        <taxon>Chitinibacteraceae</taxon>
        <taxon>Chitinimonas</taxon>
    </lineage>
</organism>
<comment type="caution">
    <text evidence="5">The sequence shown here is derived from an EMBL/GenBank/DDBJ whole genome shotgun (WGS) entry which is preliminary data.</text>
</comment>
<evidence type="ECO:0000256" key="2">
    <source>
        <dbReference type="ARBA" id="ARBA00023125"/>
    </source>
</evidence>
<dbReference type="InterPro" id="IPR010982">
    <property type="entry name" value="Lambda_DNA-bd_dom_sf"/>
</dbReference>
<dbReference type="EMBL" id="BSOG01000002">
    <property type="protein sequence ID" value="GLR13665.1"/>
    <property type="molecule type" value="Genomic_DNA"/>
</dbReference>